<dbReference type="AlphaFoldDB" id="A0A379XXQ3"/>
<keyword evidence="3 7" id="KW-0812">Transmembrane</keyword>
<sequence length="470" mass="50709">MTDQDKMSPDASPGVASKTGVRRVNKRPMYIAISLVAVFCLLVAYIANKRANQGTSDTAEAAAHHGSNRDTSAMAMDVLGSSSNGLIDAPATATATPPSPSPHNDKTKPSTDYASVPVAPVVDPDQPPVPQRQETSQKNDPEADQIRRNKMRDFVEAVKARTEVSLPNQLGRSTSTTGNSTPQTRDEMLQEIANVRRQIDQNNTGDATTNYEAQVQRIRASMNGGDDSGSDTGMQLASVGGVAVSRNDINQFGKKGQGDRWLLNEKVSAPHSPYELRAGWVIPGVMISGINSDLPGQIVGQVSQDVYDTATGKYLLIPHGTRLIGTYSSDVAYGQEGVMIAWQRLVFPDGKALDLGSMPGADMAGYSGFRDQVNNHYFRIFGNALLLSGITATIAYSQDRDQNNNNSNQAPNMSSEMSAALGQVFGQAIAQIVQKNLNIAPTLEIRPGYRFNIMVTKDLAFTKPYQSFDY</sequence>
<evidence type="ECO:0000313" key="8">
    <source>
        <dbReference type="EMBL" id="SUI37632.1"/>
    </source>
</evidence>
<dbReference type="InterPro" id="IPR042217">
    <property type="entry name" value="T4SS_VirB10/TrbI"/>
</dbReference>
<dbReference type="Pfam" id="PF03743">
    <property type="entry name" value="TrbI"/>
    <property type="match status" value="1"/>
</dbReference>
<feature type="compositionally biased region" description="Basic and acidic residues" evidence="6">
    <location>
        <begin position="135"/>
        <end position="145"/>
    </location>
</feature>
<comment type="similarity">
    <text evidence="2">Belongs to the TrbI/VirB10 family.</text>
</comment>
<keyword evidence="5 7" id="KW-0472">Membrane</keyword>
<dbReference type="EMBL" id="UGXH01000005">
    <property type="protein sequence ID" value="SUI37632.1"/>
    <property type="molecule type" value="Genomic_DNA"/>
</dbReference>
<dbReference type="GO" id="GO:0016020">
    <property type="term" value="C:membrane"/>
    <property type="evidence" value="ECO:0007669"/>
    <property type="project" value="UniProtKB-SubCell"/>
</dbReference>
<reference evidence="8 9" key="1">
    <citation type="submission" date="2018-06" db="EMBL/GenBank/DDBJ databases">
        <authorList>
            <consortium name="Pathogen Informatics"/>
            <person name="Doyle S."/>
        </authorList>
    </citation>
    <scope>NUCLEOTIDE SEQUENCE [LARGE SCALE GENOMIC DNA]</scope>
    <source>
        <strain evidence="8 9">NCTC10060</strain>
    </source>
</reference>
<dbReference type="RefSeq" id="WP_136057832.1">
    <property type="nucleotide sequence ID" value="NZ_DACWWF010000018.1"/>
</dbReference>
<accession>A0A379XXQ3</accession>
<evidence type="ECO:0000256" key="4">
    <source>
        <dbReference type="ARBA" id="ARBA00022989"/>
    </source>
</evidence>
<dbReference type="CDD" id="cd16429">
    <property type="entry name" value="VirB10"/>
    <property type="match status" value="1"/>
</dbReference>
<gene>
    <name evidence="8" type="ORF">NCTC10060_05726</name>
</gene>
<evidence type="ECO:0000256" key="7">
    <source>
        <dbReference type="SAM" id="Phobius"/>
    </source>
</evidence>
<evidence type="ECO:0000256" key="6">
    <source>
        <dbReference type="SAM" id="MobiDB-lite"/>
    </source>
</evidence>
<evidence type="ECO:0000256" key="2">
    <source>
        <dbReference type="ARBA" id="ARBA00010265"/>
    </source>
</evidence>
<evidence type="ECO:0000313" key="9">
    <source>
        <dbReference type="Proteomes" id="UP000254633"/>
    </source>
</evidence>
<protein>
    <submittedName>
        <fullName evidence="8">Conjugal transfer protein TrbI</fullName>
    </submittedName>
</protein>
<name>A0A379XXQ3_SALDZ</name>
<organism evidence="8 9">
    <name type="scientific">Salmonella diarizonae</name>
    <dbReference type="NCBI Taxonomy" id="59204"/>
    <lineage>
        <taxon>Bacteria</taxon>
        <taxon>Pseudomonadati</taxon>
        <taxon>Pseudomonadota</taxon>
        <taxon>Gammaproteobacteria</taxon>
        <taxon>Enterobacterales</taxon>
        <taxon>Enterobacteriaceae</taxon>
        <taxon>Salmonella</taxon>
    </lineage>
</organism>
<evidence type="ECO:0000256" key="1">
    <source>
        <dbReference type="ARBA" id="ARBA00004167"/>
    </source>
</evidence>
<comment type="subcellular location">
    <subcellularLocation>
        <location evidence="1">Membrane</location>
        <topology evidence="1">Single-pass membrane protein</topology>
    </subcellularLocation>
</comment>
<dbReference type="Gene3D" id="2.40.128.260">
    <property type="entry name" value="Type IV secretion system, VirB10/TraB/TrbI"/>
    <property type="match status" value="1"/>
</dbReference>
<proteinExistence type="inferred from homology"/>
<feature type="transmembrane region" description="Helical" evidence="7">
    <location>
        <begin position="28"/>
        <end position="47"/>
    </location>
</feature>
<feature type="region of interest" description="Disordered" evidence="6">
    <location>
        <begin position="1"/>
        <end position="20"/>
    </location>
</feature>
<evidence type="ECO:0000256" key="5">
    <source>
        <dbReference type="ARBA" id="ARBA00023136"/>
    </source>
</evidence>
<dbReference type="InterPro" id="IPR005498">
    <property type="entry name" value="T4SS_VirB10/TraB/TrbI"/>
</dbReference>
<keyword evidence="4 7" id="KW-1133">Transmembrane helix</keyword>
<feature type="region of interest" description="Disordered" evidence="6">
    <location>
        <begin position="81"/>
        <end position="145"/>
    </location>
</feature>
<dbReference type="Proteomes" id="UP000254633">
    <property type="component" value="Unassembled WGS sequence"/>
</dbReference>
<evidence type="ECO:0000256" key="3">
    <source>
        <dbReference type="ARBA" id="ARBA00022692"/>
    </source>
</evidence>